<dbReference type="Proteomes" id="UP000284465">
    <property type="component" value="Unassembled WGS sequence"/>
</dbReference>
<dbReference type="Proteomes" id="UP000283586">
    <property type="component" value="Unassembled WGS sequence"/>
</dbReference>
<evidence type="ECO:0000313" key="8">
    <source>
        <dbReference type="Proteomes" id="UP000284465"/>
    </source>
</evidence>
<evidence type="ECO:0000313" key="9">
    <source>
        <dbReference type="Proteomes" id="UP000479531"/>
    </source>
</evidence>
<evidence type="ECO:0000313" key="6">
    <source>
        <dbReference type="Proteomes" id="UP000283513"/>
    </source>
</evidence>
<dbReference type="EMBL" id="QSFP01000007">
    <property type="protein sequence ID" value="RHA67642.1"/>
    <property type="molecule type" value="Genomic_DNA"/>
</dbReference>
<name>A0A3R6HLD3_9FIRM</name>
<comment type="caution">
    <text evidence="5">The sequence shown here is derived from an EMBL/GenBank/DDBJ whole genome shotgun (WGS) entry which is preliminary data.</text>
</comment>
<feature type="domain" description="Polysaccharide pyruvyl transferase" evidence="1">
    <location>
        <begin position="13"/>
        <end position="233"/>
    </location>
</feature>
<dbReference type="Proteomes" id="UP000283513">
    <property type="component" value="Unassembled WGS sequence"/>
</dbReference>
<evidence type="ECO:0000259" key="1">
    <source>
        <dbReference type="Pfam" id="PF04230"/>
    </source>
</evidence>
<evidence type="ECO:0000313" key="7">
    <source>
        <dbReference type="Proteomes" id="UP000283586"/>
    </source>
</evidence>
<evidence type="ECO:0000313" key="4">
    <source>
        <dbReference type="EMBL" id="RHC15693.1"/>
    </source>
</evidence>
<accession>A0A3R6HLD3</accession>
<keyword evidence="5" id="KW-0808">Transferase</keyword>
<dbReference type="RefSeq" id="WP_006856661.1">
    <property type="nucleotide sequence ID" value="NZ_CP097279.1"/>
</dbReference>
<evidence type="ECO:0000313" key="3">
    <source>
        <dbReference type="EMBL" id="RHA67642.1"/>
    </source>
</evidence>
<reference evidence="6 7" key="1">
    <citation type="submission" date="2018-08" db="EMBL/GenBank/DDBJ databases">
        <title>A genome reference for cultivated species of the human gut microbiota.</title>
        <authorList>
            <person name="Zou Y."/>
            <person name="Xue W."/>
            <person name="Luo G."/>
        </authorList>
    </citation>
    <scope>NUCLEOTIDE SEQUENCE [LARGE SCALE GENOMIC DNA]</scope>
    <source>
        <strain evidence="5 7">AF31-21AC</strain>
        <strain evidence="4 6">AM37-1AC</strain>
        <strain evidence="3 8">AM43-11</strain>
    </source>
</reference>
<organism evidence="5 7">
    <name type="scientific">Roseburia intestinalis</name>
    <dbReference type="NCBI Taxonomy" id="166486"/>
    <lineage>
        <taxon>Bacteria</taxon>
        <taxon>Bacillati</taxon>
        <taxon>Bacillota</taxon>
        <taxon>Clostridia</taxon>
        <taxon>Lachnospirales</taxon>
        <taxon>Lachnospiraceae</taxon>
        <taxon>Roseburia</taxon>
    </lineage>
</organism>
<dbReference type="GeneID" id="61432066"/>
<dbReference type="Pfam" id="PF04230">
    <property type="entry name" value="PS_pyruv_trans"/>
    <property type="match status" value="1"/>
</dbReference>
<protein>
    <submittedName>
        <fullName evidence="5">Polysaccharide pyruvyl transferase family protein</fullName>
    </submittedName>
</protein>
<reference evidence="2 9" key="2">
    <citation type="submission" date="2019-10" db="EMBL/GenBank/DDBJ databases">
        <title>Roseburia spp. ameliorate alcoholic fatty liver via restoration of gut barrier function.</title>
        <authorList>
            <person name="Seo B."/>
            <person name="Ko G."/>
        </authorList>
    </citation>
    <scope>NUCLEOTIDE SEQUENCE [LARGE SCALE GENOMIC DNA]</scope>
    <source>
        <strain evidence="2 9">SNUG30017</strain>
    </source>
</reference>
<dbReference type="Proteomes" id="UP000479531">
    <property type="component" value="Unassembled WGS sequence"/>
</dbReference>
<dbReference type="AlphaFoldDB" id="A0A3R6HLD3"/>
<dbReference type="GO" id="GO:0016740">
    <property type="term" value="F:transferase activity"/>
    <property type="evidence" value="ECO:0007669"/>
    <property type="project" value="UniProtKB-KW"/>
</dbReference>
<gene>
    <name evidence="4" type="ORF">DW856_13305</name>
    <name evidence="3" type="ORF">DW927_07910</name>
    <name evidence="5" type="ORF">DWZ31_07745</name>
    <name evidence="2" type="ORF">GCK47_08410</name>
</gene>
<dbReference type="EMBL" id="WGGT01000008">
    <property type="protein sequence ID" value="MVQ45724.1"/>
    <property type="molecule type" value="Genomic_DNA"/>
</dbReference>
<dbReference type="EMBL" id="QRQN01000007">
    <property type="protein sequence ID" value="RHN09320.1"/>
    <property type="molecule type" value="Genomic_DNA"/>
</dbReference>
<evidence type="ECO:0000313" key="2">
    <source>
        <dbReference type="EMBL" id="MVQ45724.1"/>
    </source>
</evidence>
<evidence type="ECO:0000313" key="5">
    <source>
        <dbReference type="EMBL" id="RHN09320.1"/>
    </source>
</evidence>
<proteinExistence type="predicted"/>
<dbReference type="EMBL" id="QSHO01000012">
    <property type="protein sequence ID" value="RHC15693.1"/>
    <property type="molecule type" value="Genomic_DNA"/>
</dbReference>
<dbReference type="InterPro" id="IPR007345">
    <property type="entry name" value="Polysacch_pyruvyl_Trfase"/>
</dbReference>
<sequence length="409" mass="47835">MKFGVVIHKPTMNLGDDIQTYAAAKLLPHVDYQIDREYISDFKSENDEPVAVIMNAWWMWKKWNWPPADCIIPKLLSMHINNYGVARKSSPIYAEWAQGCGGEFFKKYGPVGCRDMASLDFFKEQGIDCYFSGCLTLTIPKQEKTEDAGTYVCLVDLNDKIRAKAMEYLKDTGLEIRVISHNCDYRKSNATFEERMAKAEEILTLYQNAKFVITRRLHVTLPCLALETPVLSIVDLKDAEGNGTRWGCYMDTVRCIDNEDFLSGNFEYDFNNPPENKKGYLALREKLIQDVQDFVAEYENCDLPLEQVRKTTYTPLERLEWQNNMKTEVLEKWLKKSRKLLDDKKLFEKKYKDTLKNLRKYKKYVDELQSQGIISEIKLPDVEDTPKSEQQLQRDAFKNKIWKKIKKMF</sequence>